<accession>A0AAE0BPD2</accession>
<dbReference type="Proteomes" id="UP001190700">
    <property type="component" value="Unassembled WGS sequence"/>
</dbReference>
<organism evidence="2 3">
    <name type="scientific">Cymbomonas tetramitiformis</name>
    <dbReference type="NCBI Taxonomy" id="36881"/>
    <lineage>
        <taxon>Eukaryota</taxon>
        <taxon>Viridiplantae</taxon>
        <taxon>Chlorophyta</taxon>
        <taxon>Pyramimonadophyceae</taxon>
        <taxon>Pyramimonadales</taxon>
        <taxon>Pyramimonadaceae</taxon>
        <taxon>Cymbomonas</taxon>
    </lineage>
</organism>
<gene>
    <name evidence="1" type="ORF">CYMTET_50383</name>
    <name evidence="2" type="ORF">CYMTET_50386</name>
</gene>
<comment type="caution">
    <text evidence="2">The sequence shown here is derived from an EMBL/GenBank/DDBJ whole genome shotgun (WGS) entry which is preliminary data.</text>
</comment>
<dbReference type="AlphaFoldDB" id="A0AAE0BPD2"/>
<sequence length="198" mass="21797">MNSGKETTGVFHRTMSVRLPCRASGEALPERALLCAGGEAQLGCEGEDLAGGMVGSGVVVEHAARAFWSDKMRDWHITHLELEAVYKTVQAFLRELEGKVVRLYCDNQAVVAMLSHFTSRNPDLMRRMRRLWSFLDLHDIELAARYICSKANVWGPTAFLAAKTWTTGDSTAIGSSGPTSSGAPTRLLYEKFANMQIS</sequence>
<keyword evidence="3" id="KW-1185">Reference proteome</keyword>
<reference evidence="2 3" key="1">
    <citation type="journal article" date="2015" name="Genome Biol. Evol.">
        <title>Comparative Genomics of a Bacterivorous Green Alga Reveals Evolutionary Causalities and Consequences of Phago-Mixotrophic Mode of Nutrition.</title>
        <authorList>
            <person name="Burns J.A."/>
            <person name="Paasch A."/>
            <person name="Narechania A."/>
            <person name="Kim E."/>
        </authorList>
    </citation>
    <scope>NUCLEOTIDE SEQUENCE [LARGE SCALE GENOMIC DNA]</scope>
    <source>
        <strain evidence="2">PLY_AMNH</strain>
    </source>
</reference>
<name>A0AAE0BPD2_9CHLO</name>
<evidence type="ECO:0000313" key="1">
    <source>
        <dbReference type="EMBL" id="KAK3239700.1"/>
    </source>
</evidence>
<dbReference type="EMBL" id="LGRX02033844">
    <property type="protein sequence ID" value="KAK3239703.1"/>
    <property type="molecule type" value="Genomic_DNA"/>
</dbReference>
<reference evidence="2" key="2">
    <citation type="submission" date="2023-06" db="EMBL/GenBank/DDBJ databases">
        <title>Long-read-based genome assembly of the green algal bacterivore Cymbomonas tetramitiformis.</title>
        <authorList>
            <person name="Gyaltshen Y."/>
            <person name="Rozenberg A."/>
            <person name="Paasch A."/>
            <person name="Burns J.A."/>
            <person name="Warring S."/>
            <person name="Larson R."/>
            <person name="Maurer-Alcala X."/>
            <person name="Dacks J."/>
            <person name="Kim E."/>
        </authorList>
    </citation>
    <scope>NUCLEOTIDE SEQUENCE</scope>
    <source>
        <strain evidence="2">PLY_AMNH</strain>
    </source>
</reference>
<dbReference type="CDD" id="cd09275">
    <property type="entry name" value="RNase_HI_RT_DIRS1"/>
    <property type="match status" value="1"/>
</dbReference>
<proteinExistence type="predicted"/>
<evidence type="ECO:0000313" key="2">
    <source>
        <dbReference type="EMBL" id="KAK3239703.1"/>
    </source>
</evidence>
<evidence type="ECO:0008006" key="4">
    <source>
        <dbReference type="Google" id="ProtNLM"/>
    </source>
</evidence>
<evidence type="ECO:0000313" key="3">
    <source>
        <dbReference type="Proteomes" id="UP001190700"/>
    </source>
</evidence>
<dbReference type="EMBL" id="LGRX02033844">
    <property type="protein sequence ID" value="KAK3239700.1"/>
    <property type="molecule type" value="Genomic_DNA"/>
</dbReference>
<protein>
    <recommendedName>
        <fullName evidence="4">Reverse transcriptase RNase H-like domain-containing protein</fullName>
    </recommendedName>
</protein>